<evidence type="ECO:0000313" key="4">
    <source>
        <dbReference type="Proteomes" id="UP000507245"/>
    </source>
</evidence>
<keyword evidence="4" id="KW-1185">Reference proteome</keyword>
<reference evidence="4" key="1">
    <citation type="journal article" date="2020" name="Genome Biol.">
        <title>Gamete binning: chromosome-level and haplotype-resolved genome assembly enabled by high-throughput single-cell sequencing of gamete genomes.</title>
        <authorList>
            <person name="Campoy J.A."/>
            <person name="Sun H."/>
            <person name="Goel M."/>
            <person name="Jiao W.-B."/>
            <person name="Folz-Donahue K."/>
            <person name="Wang N."/>
            <person name="Rubio M."/>
            <person name="Liu C."/>
            <person name="Kukat C."/>
            <person name="Ruiz D."/>
            <person name="Huettel B."/>
            <person name="Schneeberger K."/>
        </authorList>
    </citation>
    <scope>NUCLEOTIDE SEQUENCE [LARGE SCALE GENOMIC DNA]</scope>
    <source>
        <strain evidence="4">cv. Rojo Pasion</strain>
    </source>
</reference>
<protein>
    <submittedName>
        <fullName evidence="2">Uncharacterized protein</fullName>
    </submittedName>
</protein>
<dbReference type="Proteomes" id="UP000507222">
    <property type="component" value="Unassembled WGS sequence"/>
</dbReference>
<dbReference type="Proteomes" id="UP000507245">
    <property type="component" value="Unassembled WGS sequence"/>
</dbReference>
<proteinExistence type="predicted"/>
<evidence type="ECO:0000313" key="2">
    <source>
        <dbReference type="EMBL" id="CAB4312120.1"/>
    </source>
</evidence>
<evidence type="ECO:0000313" key="3">
    <source>
        <dbReference type="Proteomes" id="UP000507222"/>
    </source>
</evidence>
<dbReference type="AlphaFoldDB" id="A0A6J5XE45"/>
<dbReference type="EMBL" id="CAEKDK010000006">
    <property type="protein sequence ID" value="CAB4281814.1"/>
    <property type="molecule type" value="Genomic_DNA"/>
</dbReference>
<sequence>MEVHQLWKVTDGYQLALKIETQLTRRATKKFVDVRNFYPLPRFAPKSATNHNYCNPGACFKYGKPGHRFANYPRRQVDARVNYVAEEGEPSHRMMFMYFWVYFLAVD</sequence>
<accession>A0A6J5XE45</accession>
<name>A0A6J5XE45_PRUAR</name>
<evidence type="ECO:0000313" key="1">
    <source>
        <dbReference type="EMBL" id="CAB4281814.1"/>
    </source>
</evidence>
<gene>
    <name evidence="1" type="ORF">CURHAP_LOCUS34992</name>
    <name evidence="2" type="ORF">ORAREDHAP_LOCUS34433</name>
</gene>
<dbReference type="EMBL" id="CAEKKB010000006">
    <property type="protein sequence ID" value="CAB4312120.1"/>
    <property type="molecule type" value="Genomic_DNA"/>
</dbReference>
<organism evidence="2 4">
    <name type="scientific">Prunus armeniaca</name>
    <name type="common">Apricot</name>
    <name type="synonym">Armeniaca vulgaris</name>
    <dbReference type="NCBI Taxonomy" id="36596"/>
    <lineage>
        <taxon>Eukaryota</taxon>
        <taxon>Viridiplantae</taxon>
        <taxon>Streptophyta</taxon>
        <taxon>Embryophyta</taxon>
        <taxon>Tracheophyta</taxon>
        <taxon>Spermatophyta</taxon>
        <taxon>Magnoliopsida</taxon>
        <taxon>eudicotyledons</taxon>
        <taxon>Gunneridae</taxon>
        <taxon>Pentapetalae</taxon>
        <taxon>rosids</taxon>
        <taxon>fabids</taxon>
        <taxon>Rosales</taxon>
        <taxon>Rosaceae</taxon>
        <taxon>Amygdaloideae</taxon>
        <taxon>Amygdaleae</taxon>
        <taxon>Prunus</taxon>
    </lineage>
</organism>
<reference evidence="2 3" key="2">
    <citation type="submission" date="2020-05" db="EMBL/GenBank/DDBJ databases">
        <authorList>
            <person name="Campoy J."/>
            <person name="Schneeberger K."/>
            <person name="Spophaly S."/>
        </authorList>
    </citation>
    <scope>NUCLEOTIDE SEQUENCE [LARGE SCALE GENOMIC DNA]</scope>
    <source>
        <strain evidence="2">PruArmRojPasFocal</strain>
    </source>
</reference>